<dbReference type="Pfam" id="PF01548">
    <property type="entry name" value="DEDD_Tnp_IS110"/>
    <property type="match status" value="1"/>
</dbReference>
<dbReference type="InterPro" id="IPR002525">
    <property type="entry name" value="Transp_IS110-like_N"/>
</dbReference>
<keyword evidence="4" id="KW-1185">Reference proteome</keyword>
<dbReference type="Pfam" id="PF02371">
    <property type="entry name" value="Transposase_20"/>
    <property type="match status" value="1"/>
</dbReference>
<evidence type="ECO:0000313" key="4">
    <source>
        <dbReference type="Proteomes" id="UP001500620"/>
    </source>
</evidence>
<proteinExistence type="predicted"/>
<organism evidence="3 4">
    <name type="scientific">Dactylosporangium darangshiense</name>
    <dbReference type="NCBI Taxonomy" id="579108"/>
    <lineage>
        <taxon>Bacteria</taxon>
        <taxon>Bacillati</taxon>
        <taxon>Actinomycetota</taxon>
        <taxon>Actinomycetes</taxon>
        <taxon>Micromonosporales</taxon>
        <taxon>Micromonosporaceae</taxon>
        <taxon>Dactylosporangium</taxon>
    </lineage>
</organism>
<accession>A0ABP8DWV7</accession>
<protein>
    <submittedName>
        <fullName evidence="3">IS110 family transposase</fullName>
    </submittedName>
</protein>
<dbReference type="PANTHER" id="PTHR33055">
    <property type="entry name" value="TRANSPOSASE FOR INSERTION SEQUENCE ELEMENT IS1111A"/>
    <property type="match status" value="1"/>
</dbReference>
<dbReference type="PANTHER" id="PTHR33055:SF15">
    <property type="entry name" value="TRANSPOSASE-RELATED"/>
    <property type="match status" value="1"/>
</dbReference>
<sequence>MDVLHERAAALDIGKRDLKACVRTPHPSRRNARHSEVRTFDTTTNSLLQLRDWLVAERVSIVVMEATGDYWRPPFYLLEDVLNVILVNAAHAKNLPGRKSDVADAVWLAQLAECGLLRASFVPPEPIRQLRDLTRYRTTLLAERSREAKRLEKELEDAGIKLSSVATDLLGVSGRLMLQALINGERDPVTLAQLAKARMRRRIPDLIEALVGNFGEHHAFLCRLHLQRIDQITATVEELSARISEAMEPFRDQLKLLDGIPGVGPGVAEIIIAETGGDMTRFPTAGHLASWAGVCPGMNESAGRHKPGHTRHGNRWLTGALGTAAMAAARTKDTTFIGARYRRLAGRIGRLKALVAAEHTIITAVWHVLSATTEYHDLGGDHHLRRDPDRARHRAIRALNQLGYTVTLNPIQGAA</sequence>
<evidence type="ECO:0000259" key="1">
    <source>
        <dbReference type="Pfam" id="PF01548"/>
    </source>
</evidence>
<evidence type="ECO:0000259" key="2">
    <source>
        <dbReference type="Pfam" id="PF02371"/>
    </source>
</evidence>
<comment type="caution">
    <text evidence="3">The sequence shown here is derived from an EMBL/GenBank/DDBJ whole genome shotgun (WGS) entry which is preliminary data.</text>
</comment>
<dbReference type="RefSeq" id="WP_345145052.1">
    <property type="nucleotide sequence ID" value="NZ_BAABAT010000181.1"/>
</dbReference>
<dbReference type="Proteomes" id="UP001500620">
    <property type="component" value="Unassembled WGS sequence"/>
</dbReference>
<dbReference type="InterPro" id="IPR003346">
    <property type="entry name" value="Transposase_20"/>
</dbReference>
<dbReference type="EMBL" id="BAABAT010000181">
    <property type="protein sequence ID" value="GAA4264372.1"/>
    <property type="molecule type" value="Genomic_DNA"/>
</dbReference>
<feature type="domain" description="Transposase IS116/IS110/IS902 C-terminal" evidence="2">
    <location>
        <begin position="255"/>
        <end position="332"/>
    </location>
</feature>
<name>A0ABP8DWV7_9ACTN</name>
<dbReference type="InterPro" id="IPR047650">
    <property type="entry name" value="Transpos_IS110"/>
</dbReference>
<evidence type="ECO:0000313" key="3">
    <source>
        <dbReference type="EMBL" id="GAA4264372.1"/>
    </source>
</evidence>
<gene>
    <name evidence="3" type="ORF">GCM10022255_117400</name>
</gene>
<dbReference type="NCBIfam" id="NF033542">
    <property type="entry name" value="transpos_IS110"/>
    <property type="match status" value="1"/>
</dbReference>
<reference evidence="4" key="1">
    <citation type="journal article" date="2019" name="Int. J. Syst. Evol. Microbiol.">
        <title>The Global Catalogue of Microorganisms (GCM) 10K type strain sequencing project: providing services to taxonomists for standard genome sequencing and annotation.</title>
        <authorList>
            <consortium name="The Broad Institute Genomics Platform"/>
            <consortium name="The Broad Institute Genome Sequencing Center for Infectious Disease"/>
            <person name="Wu L."/>
            <person name="Ma J."/>
        </authorList>
    </citation>
    <scope>NUCLEOTIDE SEQUENCE [LARGE SCALE GENOMIC DNA]</scope>
    <source>
        <strain evidence="4">JCM 17441</strain>
    </source>
</reference>
<feature type="domain" description="Transposase IS110-like N-terminal" evidence="1">
    <location>
        <begin position="10"/>
        <end position="156"/>
    </location>
</feature>